<dbReference type="SMART" id="SM00450">
    <property type="entry name" value="RHOD"/>
    <property type="match status" value="1"/>
</dbReference>
<accession>G9ZCJ6</accession>
<dbReference type="InterPro" id="IPR036873">
    <property type="entry name" value="Rhodanese-like_dom_sf"/>
</dbReference>
<proteinExistence type="predicted"/>
<dbReference type="PANTHER" id="PTHR43031:SF1">
    <property type="entry name" value="PYRIDINE NUCLEOTIDE-DISULPHIDE OXIDOREDUCTASE"/>
    <property type="match status" value="1"/>
</dbReference>
<dbReference type="Gene3D" id="3.40.250.10">
    <property type="entry name" value="Rhodanese-like domain"/>
    <property type="match status" value="1"/>
</dbReference>
<reference evidence="2 3" key="1">
    <citation type="submission" date="2011-08" db="EMBL/GenBank/DDBJ databases">
        <authorList>
            <person name="Weinstock G."/>
            <person name="Sodergren E."/>
            <person name="Clifton S."/>
            <person name="Fulton L."/>
            <person name="Fulton B."/>
            <person name="Courtney L."/>
            <person name="Fronick C."/>
            <person name="Harrison M."/>
            <person name="Strong C."/>
            <person name="Farmer C."/>
            <person name="Delahaunty K."/>
            <person name="Markovic C."/>
            <person name="Hall O."/>
            <person name="Minx P."/>
            <person name="Tomlinson C."/>
            <person name="Mitreva M."/>
            <person name="Hou S."/>
            <person name="Chen J."/>
            <person name="Wollam A."/>
            <person name="Pepin K.H."/>
            <person name="Johnson M."/>
            <person name="Bhonagiri V."/>
            <person name="Zhang X."/>
            <person name="Suruliraj S."/>
            <person name="Warren W."/>
            <person name="Chinwalla A."/>
            <person name="Mardis E.R."/>
            <person name="Wilson R.K."/>
        </authorList>
    </citation>
    <scope>NUCLEOTIDE SEQUENCE [LARGE SCALE GENOMIC DNA]</scope>
    <source>
        <strain evidence="2 3">F0432</strain>
    </source>
</reference>
<dbReference type="SUPFAM" id="SSF52821">
    <property type="entry name" value="Rhodanese/Cell cycle control phosphatase"/>
    <property type="match status" value="1"/>
</dbReference>
<sequence>MIKILRIGKAAYGTASEKQGQHATRARKNATNPACLRHFLPLHSPSLPTRTEIPTMLKKALLAALFAAPALNVWAETHLIDVRSPEEYAEAHADGAINIPVEDVAAKISAVTADKDADIYVYCRSGRRAEAARETLASLGYKKVTNLGTLADAQAHVAKAQTDKAEADSKAVQ</sequence>
<dbReference type="AlphaFoldDB" id="G9ZCJ6"/>
<dbReference type="Pfam" id="PF00581">
    <property type="entry name" value="Rhodanese"/>
    <property type="match status" value="1"/>
</dbReference>
<dbReference type="CDD" id="cd00158">
    <property type="entry name" value="RHOD"/>
    <property type="match status" value="1"/>
</dbReference>
<dbReference type="HOGENOM" id="CLU_1544845_0_0_6"/>
<evidence type="ECO:0000259" key="1">
    <source>
        <dbReference type="PROSITE" id="PS50206"/>
    </source>
</evidence>
<feature type="domain" description="Rhodanese" evidence="1">
    <location>
        <begin position="73"/>
        <end position="159"/>
    </location>
</feature>
<protein>
    <submittedName>
        <fullName evidence="2">Putative phage shock operon rhodanese PspE</fullName>
    </submittedName>
</protein>
<dbReference type="Proteomes" id="UP000004750">
    <property type="component" value="Unassembled WGS sequence"/>
</dbReference>
<evidence type="ECO:0000313" key="2">
    <source>
        <dbReference type="EMBL" id="EHM55728.1"/>
    </source>
</evidence>
<dbReference type="EMBL" id="AGCM01000023">
    <property type="protein sequence ID" value="EHM55728.1"/>
    <property type="molecule type" value="Genomic_DNA"/>
</dbReference>
<dbReference type="InterPro" id="IPR050229">
    <property type="entry name" value="GlpE_sulfurtransferase"/>
</dbReference>
<dbReference type="STRING" id="797473.HMPREF9080_00474"/>
<dbReference type="PROSITE" id="PS50206">
    <property type="entry name" value="RHODANESE_3"/>
    <property type="match status" value="1"/>
</dbReference>
<organism evidence="2 3">
    <name type="scientific">Cardiobacterium valvarum F0432</name>
    <dbReference type="NCBI Taxonomy" id="797473"/>
    <lineage>
        <taxon>Bacteria</taxon>
        <taxon>Pseudomonadati</taxon>
        <taxon>Pseudomonadota</taxon>
        <taxon>Gammaproteobacteria</taxon>
        <taxon>Cardiobacteriales</taxon>
        <taxon>Cardiobacteriaceae</taxon>
        <taxon>Cardiobacterium</taxon>
    </lineage>
</organism>
<dbReference type="PANTHER" id="PTHR43031">
    <property type="entry name" value="FAD-DEPENDENT OXIDOREDUCTASE"/>
    <property type="match status" value="1"/>
</dbReference>
<comment type="caution">
    <text evidence="2">The sequence shown here is derived from an EMBL/GenBank/DDBJ whole genome shotgun (WGS) entry which is preliminary data.</text>
</comment>
<dbReference type="InterPro" id="IPR001763">
    <property type="entry name" value="Rhodanese-like_dom"/>
</dbReference>
<evidence type="ECO:0000313" key="3">
    <source>
        <dbReference type="Proteomes" id="UP000004750"/>
    </source>
</evidence>
<name>G9ZCJ6_9GAMM</name>
<gene>
    <name evidence="2" type="ORF">HMPREF9080_00474</name>
</gene>